<dbReference type="Proteomes" id="UP000037175">
    <property type="component" value="Unassembled WGS sequence"/>
</dbReference>
<organism evidence="8 9">
    <name type="scientific">Thermincola ferriacetica</name>
    <dbReference type="NCBI Taxonomy" id="281456"/>
    <lineage>
        <taxon>Bacteria</taxon>
        <taxon>Bacillati</taxon>
        <taxon>Bacillota</taxon>
        <taxon>Clostridia</taxon>
        <taxon>Eubacteriales</taxon>
        <taxon>Thermincolaceae</taxon>
        <taxon>Thermincola</taxon>
    </lineage>
</organism>
<dbReference type="RefSeq" id="WP_052216356.1">
    <property type="nucleotide sequence ID" value="NZ_LGTE01000001.1"/>
</dbReference>
<comment type="subunit">
    <text evidence="6">Interacts with RsgI.</text>
</comment>
<protein>
    <recommendedName>
        <fullName evidence="6">RNA polymerase sigma factor SigI</fullName>
    </recommendedName>
</protein>
<dbReference type="NCBIfam" id="TIGR02895">
    <property type="entry name" value="spore_sigI"/>
    <property type="match status" value="1"/>
</dbReference>
<evidence type="ECO:0000256" key="1">
    <source>
        <dbReference type="ARBA" id="ARBA00022490"/>
    </source>
</evidence>
<keyword evidence="4 6" id="KW-0238">DNA-binding</keyword>
<comment type="function">
    <text evidence="6">Sigma factors are initiation factors that promote the attachment of RNA polymerase to specific initiation sites and are then released.</text>
</comment>
<feature type="short sequence motif" description="Polymerase core binding" evidence="6">
    <location>
        <begin position="48"/>
        <end position="61"/>
    </location>
</feature>
<evidence type="ECO:0000256" key="6">
    <source>
        <dbReference type="HAMAP-Rule" id="MF_02064"/>
    </source>
</evidence>
<comment type="similarity">
    <text evidence="6">Belongs to the sigma-70 factor family. SigI subfamily.</text>
</comment>
<evidence type="ECO:0000256" key="2">
    <source>
        <dbReference type="ARBA" id="ARBA00023015"/>
    </source>
</evidence>
<gene>
    <name evidence="6" type="primary">sigI</name>
    <name evidence="8" type="ORF">Tfer_0025</name>
</gene>
<comment type="caution">
    <text evidence="8">The sequence shown here is derived from an EMBL/GenBank/DDBJ whole genome shotgun (WGS) entry which is preliminary data.</text>
</comment>
<proteinExistence type="inferred from homology"/>
<feature type="DNA-binding region" description="H-T-H motif" evidence="6">
    <location>
        <begin position="191"/>
        <end position="210"/>
    </location>
</feature>
<dbReference type="InterPro" id="IPR014244">
    <property type="entry name" value="RNA_pol_sigma-I"/>
</dbReference>
<dbReference type="Pfam" id="PF04542">
    <property type="entry name" value="Sigma70_r2"/>
    <property type="match status" value="1"/>
</dbReference>
<dbReference type="GO" id="GO:0003677">
    <property type="term" value="F:DNA binding"/>
    <property type="evidence" value="ECO:0007669"/>
    <property type="project" value="UniProtKB-UniRule"/>
</dbReference>
<dbReference type="SUPFAM" id="SSF88946">
    <property type="entry name" value="Sigma2 domain of RNA polymerase sigma factors"/>
    <property type="match status" value="1"/>
</dbReference>
<dbReference type="InterPro" id="IPR007627">
    <property type="entry name" value="RNA_pol_sigma70_r2"/>
</dbReference>
<accession>A0A0L6W790</accession>
<dbReference type="GO" id="GO:0016987">
    <property type="term" value="F:sigma factor activity"/>
    <property type="evidence" value="ECO:0007669"/>
    <property type="project" value="UniProtKB-UniRule"/>
</dbReference>
<evidence type="ECO:0000313" key="8">
    <source>
        <dbReference type="EMBL" id="KNZ70959.1"/>
    </source>
</evidence>
<name>A0A0L6W790_9FIRM</name>
<keyword evidence="1 6" id="KW-0963">Cytoplasm</keyword>
<keyword evidence="2 6" id="KW-0805">Transcription regulation</keyword>
<dbReference type="EMBL" id="LGTE01000001">
    <property type="protein sequence ID" value="KNZ70959.1"/>
    <property type="molecule type" value="Genomic_DNA"/>
</dbReference>
<evidence type="ECO:0000259" key="7">
    <source>
        <dbReference type="Pfam" id="PF04542"/>
    </source>
</evidence>
<dbReference type="GO" id="GO:0005737">
    <property type="term" value="C:cytoplasm"/>
    <property type="evidence" value="ECO:0007669"/>
    <property type="project" value="UniProtKB-SubCell"/>
</dbReference>
<keyword evidence="5 6" id="KW-0804">Transcription</keyword>
<sequence>MNDSVKDILLKSQQGDVESRELLISKYKNFILQAASNICKRKITWDDDEASISLIAFNEAIDRYNEHYGKSFNNYAFMLIRSRLIDEFRRERKKIEMESLSLDDNADFALSAVEVASAVAAHKLDESATELASELNRFDKTLQEYGIDLIELEECCPDHRDTRIKLIRIAKRFSAYPALLEHLFRNKRLPIKEMLPHVEVSRKTLERNRKYLIALILIFGSEEFVGIRNAISFAEIGE</sequence>
<keyword evidence="3 6" id="KW-0731">Sigma factor</keyword>
<dbReference type="GO" id="GO:0006352">
    <property type="term" value="P:DNA-templated transcription initiation"/>
    <property type="evidence" value="ECO:0007669"/>
    <property type="project" value="UniProtKB-UniRule"/>
</dbReference>
<dbReference type="PIRSF" id="PIRSF038953">
    <property type="entry name" value="SigI"/>
    <property type="match status" value="1"/>
</dbReference>
<comment type="activity regulation">
    <text evidence="6">Negatively regulated by the anti-sigma-I factor RsgI.</text>
</comment>
<evidence type="ECO:0000313" key="9">
    <source>
        <dbReference type="Proteomes" id="UP000037175"/>
    </source>
</evidence>
<dbReference type="InterPro" id="IPR013325">
    <property type="entry name" value="RNA_pol_sigma_r2"/>
</dbReference>
<evidence type="ECO:0000256" key="4">
    <source>
        <dbReference type="ARBA" id="ARBA00023125"/>
    </source>
</evidence>
<keyword evidence="9" id="KW-1185">Reference proteome</keyword>
<dbReference type="Gene3D" id="1.10.1740.10">
    <property type="match status" value="1"/>
</dbReference>
<evidence type="ECO:0000256" key="5">
    <source>
        <dbReference type="ARBA" id="ARBA00023163"/>
    </source>
</evidence>
<dbReference type="HAMAP" id="MF_02064">
    <property type="entry name" value="Sigma70_SigI"/>
    <property type="match status" value="1"/>
</dbReference>
<dbReference type="PATRIC" id="fig|281456.6.peg.23"/>
<dbReference type="AlphaFoldDB" id="A0A0L6W790"/>
<reference evidence="9" key="1">
    <citation type="submission" date="2015-07" db="EMBL/GenBank/DDBJ databases">
        <title>Complete Genome of Thermincola ferriacetica strain Z-0001T.</title>
        <authorList>
            <person name="Lusk B."/>
            <person name="Badalamenti J.P."/>
            <person name="Parameswaran P."/>
            <person name="Bond D.R."/>
            <person name="Torres C.I."/>
        </authorList>
    </citation>
    <scope>NUCLEOTIDE SEQUENCE [LARGE SCALE GENOMIC DNA]</scope>
    <source>
        <strain evidence="9">Z-0001</strain>
    </source>
</reference>
<comment type="subcellular location">
    <subcellularLocation>
        <location evidence="6">Cytoplasm</location>
    </subcellularLocation>
</comment>
<evidence type="ECO:0000256" key="3">
    <source>
        <dbReference type="ARBA" id="ARBA00023082"/>
    </source>
</evidence>
<feature type="domain" description="RNA polymerase sigma-70 region 2" evidence="7">
    <location>
        <begin position="23"/>
        <end position="93"/>
    </location>
</feature>
<keyword evidence="6" id="KW-0346">Stress response</keyword>